<comment type="catalytic activity">
    <reaction evidence="1">
        <text>a myo-inositol phosphate + H2O = myo-inositol + phosphate</text>
        <dbReference type="Rhea" id="RHEA:24056"/>
        <dbReference type="ChEBI" id="CHEBI:15377"/>
        <dbReference type="ChEBI" id="CHEBI:17268"/>
        <dbReference type="ChEBI" id="CHEBI:43474"/>
        <dbReference type="ChEBI" id="CHEBI:84139"/>
        <dbReference type="EC" id="3.1.3.25"/>
    </reaction>
</comment>
<dbReference type="SUPFAM" id="SSF56655">
    <property type="entry name" value="Carbohydrate phosphatase"/>
    <property type="match status" value="1"/>
</dbReference>
<dbReference type="GO" id="GO:0012505">
    <property type="term" value="C:endomembrane system"/>
    <property type="evidence" value="ECO:0007669"/>
    <property type="project" value="TreeGrafter"/>
</dbReference>
<feature type="binding site" evidence="15">
    <location>
        <position position="157"/>
    </location>
    <ligand>
        <name>Mg(2+)</name>
        <dbReference type="ChEBI" id="CHEBI:18420"/>
        <label>1</label>
        <note>catalytic</note>
    </ligand>
</feature>
<proteinExistence type="inferred from homology"/>
<evidence type="ECO:0000256" key="12">
    <source>
        <dbReference type="ARBA" id="ARBA00023136"/>
    </source>
</evidence>
<evidence type="ECO:0000256" key="5">
    <source>
        <dbReference type="ARBA" id="ARBA00009759"/>
    </source>
</evidence>
<dbReference type="InterPro" id="IPR000760">
    <property type="entry name" value="Inositol_monophosphatase-like"/>
</dbReference>
<comment type="subcellular location">
    <subcellularLocation>
        <location evidence="3">Membrane</location>
        <topology evidence="3">Single-pass membrane protein</topology>
    </subcellularLocation>
</comment>
<feature type="binding site" evidence="15">
    <location>
        <position position="112"/>
    </location>
    <ligand>
        <name>Mg(2+)</name>
        <dbReference type="ChEBI" id="CHEBI:18420"/>
        <label>1</label>
        <note>catalytic</note>
    </ligand>
</feature>
<evidence type="ECO:0000256" key="6">
    <source>
        <dbReference type="ARBA" id="ARBA00013106"/>
    </source>
</evidence>
<evidence type="ECO:0000256" key="13">
    <source>
        <dbReference type="ARBA" id="ARBA00042119"/>
    </source>
</evidence>
<gene>
    <name evidence="16" type="ORF">FGIG_10733</name>
</gene>
<keyword evidence="7" id="KW-0812">Transmembrane</keyword>
<dbReference type="Pfam" id="PF00459">
    <property type="entry name" value="Inositol_P"/>
    <property type="match status" value="1"/>
</dbReference>
<comment type="pathway">
    <text evidence="4">Polyol metabolism; myo-inositol biosynthesis; myo-inositol from D-glucose 6-phosphate: step 2/2.</text>
</comment>
<evidence type="ECO:0000256" key="14">
    <source>
        <dbReference type="ARBA" id="ARBA00042949"/>
    </source>
</evidence>
<evidence type="ECO:0000256" key="9">
    <source>
        <dbReference type="ARBA" id="ARBA00022801"/>
    </source>
</evidence>
<dbReference type="Proteomes" id="UP000316759">
    <property type="component" value="Unassembled WGS sequence"/>
</dbReference>
<dbReference type="GO" id="GO:0008254">
    <property type="term" value="F:3'-nucleotidase activity"/>
    <property type="evidence" value="ECO:0007669"/>
    <property type="project" value="TreeGrafter"/>
</dbReference>
<evidence type="ECO:0000256" key="2">
    <source>
        <dbReference type="ARBA" id="ARBA00001946"/>
    </source>
</evidence>
<name>A0A504Y7M5_FASGI</name>
<dbReference type="Gene3D" id="3.40.190.80">
    <property type="match status" value="1"/>
</dbReference>
<keyword evidence="17" id="KW-1185">Reference proteome</keyword>
<keyword evidence="9" id="KW-0378">Hydrolase</keyword>
<dbReference type="InterPro" id="IPR020550">
    <property type="entry name" value="Inositol_monophosphatase_CS"/>
</dbReference>
<dbReference type="PANTHER" id="PTHR43028">
    <property type="entry name" value="3'(2'),5'-BISPHOSPHATE NUCLEOTIDASE 1"/>
    <property type="match status" value="1"/>
</dbReference>
<evidence type="ECO:0000256" key="1">
    <source>
        <dbReference type="ARBA" id="ARBA00001033"/>
    </source>
</evidence>
<dbReference type="GO" id="GO:0046872">
    <property type="term" value="F:metal ion binding"/>
    <property type="evidence" value="ECO:0007669"/>
    <property type="project" value="UniProtKB-KW"/>
</dbReference>
<evidence type="ECO:0000256" key="10">
    <source>
        <dbReference type="ARBA" id="ARBA00022842"/>
    </source>
</evidence>
<evidence type="ECO:0000313" key="17">
    <source>
        <dbReference type="Proteomes" id="UP000316759"/>
    </source>
</evidence>
<keyword evidence="11" id="KW-1133">Transmembrane helix</keyword>
<keyword evidence="8 15" id="KW-0479">Metal-binding</keyword>
<sequence length="361" mass="40116">MAFIRLNKQGWCIVLISVAVLFLYYLSGRGNIGHIRGTTVSLRELAKLSIVLVEDSGQIIRAQYEKKNVNSRIKISESGPKNEILTDADLLSHHILVTGLADKFPDVKVISEEHPPVSTNKPMMQRRRPRADLENSLPDIKFYVPISDITVWVDPLDATQEFSEGLLDYVTVMICVALHGYPVIGVVHQPFLNRTFWSWSSYAMSDDLKRAMQNGSVAFQKEAMSVPKNTDNKSVSNSSARNLVVTHSRSHLDASQLKKLFEPQTVELVPAGGSGYKVLSLIERKAQLYVHPSSTRRWDVCAAQAILEATGGRLTGLDGTRLTYYAGDPEIIPKTTGLFAASSISEHKKWLPLTGSLLERN</sequence>
<evidence type="ECO:0000256" key="8">
    <source>
        <dbReference type="ARBA" id="ARBA00022723"/>
    </source>
</evidence>
<feature type="binding site" evidence="15">
    <location>
        <position position="156"/>
    </location>
    <ligand>
        <name>Mg(2+)</name>
        <dbReference type="ChEBI" id="CHEBI:18420"/>
        <label>1</label>
        <note>catalytic</note>
    </ligand>
</feature>
<dbReference type="Gene3D" id="3.30.540.10">
    <property type="entry name" value="Fructose-1,6-Bisphosphatase, subunit A, domain 1"/>
    <property type="match status" value="1"/>
</dbReference>
<dbReference type="STRING" id="46835.A0A504Y7M5"/>
<dbReference type="OrthoDB" id="74460at2759"/>
<dbReference type="GO" id="GO:0016020">
    <property type="term" value="C:membrane"/>
    <property type="evidence" value="ECO:0007669"/>
    <property type="project" value="UniProtKB-SubCell"/>
</dbReference>
<evidence type="ECO:0000256" key="4">
    <source>
        <dbReference type="ARBA" id="ARBA00005152"/>
    </source>
</evidence>
<protein>
    <recommendedName>
        <fullName evidence="6">inositol-phosphate phosphatase</fullName>
        <ecNumber evidence="6">3.1.3.25</ecNumber>
    </recommendedName>
    <alternativeName>
        <fullName evidence="14">Inositol-1(or 4)-monophosphatase 3</fullName>
    </alternativeName>
    <alternativeName>
        <fullName evidence="13">Myo-inositol monophosphatase A3</fullName>
    </alternativeName>
</protein>
<dbReference type="EC" id="3.1.3.25" evidence="6"/>
<evidence type="ECO:0000313" key="16">
    <source>
        <dbReference type="EMBL" id="TPP56105.1"/>
    </source>
</evidence>
<comment type="cofactor">
    <cofactor evidence="2 15">
        <name>Mg(2+)</name>
        <dbReference type="ChEBI" id="CHEBI:18420"/>
    </cofactor>
</comment>
<dbReference type="FunFam" id="3.30.540.10:FF:000012">
    <property type="entry name" value="Blast:Putative inositol monophosphatase 3"/>
    <property type="match status" value="1"/>
</dbReference>
<evidence type="ECO:0000256" key="15">
    <source>
        <dbReference type="PIRSR" id="PIRSR600760-2"/>
    </source>
</evidence>
<keyword evidence="10 15" id="KW-0460">Magnesium</keyword>
<accession>A0A504Y7M5</accession>
<dbReference type="AlphaFoldDB" id="A0A504Y7M5"/>
<dbReference type="GO" id="GO:0046854">
    <property type="term" value="P:phosphatidylinositol phosphate biosynthetic process"/>
    <property type="evidence" value="ECO:0007669"/>
    <property type="project" value="InterPro"/>
</dbReference>
<dbReference type="PROSITE" id="PS00630">
    <property type="entry name" value="IMP_2"/>
    <property type="match status" value="1"/>
</dbReference>
<comment type="similarity">
    <text evidence="5">Belongs to the inositol monophosphatase superfamily.</text>
</comment>
<comment type="caution">
    <text evidence="16">The sequence shown here is derived from an EMBL/GenBank/DDBJ whole genome shotgun (WGS) entry which is preliminary data.</text>
</comment>
<dbReference type="GO" id="GO:0005737">
    <property type="term" value="C:cytoplasm"/>
    <property type="evidence" value="ECO:0007669"/>
    <property type="project" value="UniProtKB-ARBA"/>
</dbReference>
<feature type="binding site" evidence="15">
    <location>
        <position position="154"/>
    </location>
    <ligand>
        <name>Mg(2+)</name>
        <dbReference type="ChEBI" id="CHEBI:18420"/>
        <label>1</label>
        <note>catalytic</note>
    </ligand>
</feature>
<evidence type="ECO:0000256" key="3">
    <source>
        <dbReference type="ARBA" id="ARBA00004167"/>
    </source>
</evidence>
<reference evidence="16 17" key="1">
    <citation type="submission" date="2019-04" db="EMBL/GenBank/DDBJ databases">
        <title>Annotation for the trematode Fasciola gigantica.</title>
        <authorList>
            <person name="Choi Y.-J."/>
        </authorList>
    </citation>
    <scope>NUCLEOTIDE SEQUENCE [LARGE SCALE GENOMIC DNA]</scope>
    <source>
        <strain evidence="16">Uganda_cow_1</strain>
    </source>
</reference>
<organism evidence="16 17">
    <name type="scientific">Fasciola gigantica</name>
    <name type="common">Giant liver fluke</name>
    <dbReference type="NCBI Taxonomy" id="46835"/>
    <lineage>
        <taxon>Eukaryota</taxon>
        <taxon>Metazoa</taxon>
        <taxon>Spiralia</taxon>
        <taxon>Lophotrochozoa</taxon>
        <taxon>Platyhelminthes</taxon>
        <taxon>Trematoda</taxon>
        <taxon>Digenea</taxon>
        <taxon>Plagiorchiida</taxon>
        <taxon>Echinostomata</taxon>
        <taxon>Echinostomatoidea</taxon>
        <taxon>Fasciolidae</taxon>
        <taxon>Fasciola</taxon>
    </lineage>
</organism>
<dbReference type="EMBL" id="SUNJ01015017">
    <property type="protein sequence ID" value="TPP56105.1"/>
    <property type="molecule type" value="Genomic_DNA"/>
</dbReference>
<evidence type="ECO:0000256" key="7">
    <source>
        <dbReference type="ARBA" id="ARBA00022692"/>
    </source>
</evidence>
<keyword evidence="12" id="KW-0472">Membrane</keyword>
<dbReference type="GO" id="GO:0052834">
    <property type="term" value="F:inositol monophosphate phosphatase activity"/>
    <property type="evidence" value="ECO:0007669"/>
    <property type="project" value="UniProtKB-EC"/>
</dbReference>
<evidence type="ECO:0000256" key="11">
    <source>
        <dbReference type="ARBA" id="ARBA00022989"/>
    </source>
</evidence>
<dbReference type="PANTHER" id="PTHR43028:SF4">
    <property type="entry name" value="INOSITOL MONOPHOSPHATASE 3"/>
    <property type="match status" value="1"/>
</dbReference>
<dbReference type="InterPro" id="IPR050725">
    <property type="entry name" value="CysQ/Inositol_MonoPase"/>
</dbReference>
<feature type="binding site" evidence="15">
    <location>
        <position position="299"/>
    </location>
    <ligand>
        <name>Mg(2+)</name>
        <dbReference type="ChEBI" id="CHEBI:18420"/>
        <label>1</label>
        <note>catalytic</note>
    </ligand>
</feature>